<dbReference type="InterPro" id="IPR058883">
    <property type="entry name" value="DZIP1_dom"/>
</dbReference>
<feature type="coiled-coil region" evidence="2">
    <location>
        <begin position="58"/>
        <end position="100"/>
    </location>
</feature>
<sequence length="521" mass="58544">QLLEMQKSNVPQKSNLGTLTDSQEFPEEKPQSPQDYHHVVKLLERQKSKWTSRIQTLCHEHEREKSRLLSEIEKLRSTVKKDTDKNHSFYKRRIEELEQKLKEQNGPMSAEKKQIKELSPKSVTSVKPYDEHLEESKPSLPVVHEQAPLVHMLEPIEELSEEEKGNETEKSDREPGRNNNYLRNVLKTVPSLTKELRIVLEQTLEEKLDYLGIKPGVRGIPNDHLHKILRAIASARESKEKQEPDIRRIREHLQRQVCCMAEEKSASCEKQKFSQLGISSSATPQKEVRRSSTTVRPAEQKTVIPVATSTAKKLFENEVSRETSSLTTSPFSSEDEADEDTKPLYTSPELVQKQSRPSSSKVSAFQRASGKSTMDGMEGSEMEKSGTTAKTSKGTVIQKLSKQVGKSLSKHGNKNKPAGGIHVAQAFVKEEEVKDLKFTEMDEDDWDLSSAEDLLPVKDDKGQKALTAQKSESTNAASVVHGWGPPKTSVPKEEGLQEGDNTSTLKSSLVTVTDWSDSSDI</sequence>
<dbReference type="GO" id="GO:0036064">
    <property type="term" value="C:ciliary basal body"/>
    <property type="evidence" value="ECO:0007669"/>
    <property type="project" value="TreeGrafter"/>
</dbReference>
<evidence type="ECO:0000313" key="5">
    <source>
        <dbReference type="EMBL" id="KFQ37119.1"/>
    </source>
</evidence>
<feature type="compositionally biased region" description="Low complexity" evidence="3">
    <location>
        <begin position="502"/>
        <end position="513"/>
    </location>
</feature>
<feature type="region of interest" description="Disordered" evidence="3">
    <location>
        <begin position="279"/>
        <end position="303"/>
    </location>
</feature>
<accession>A0A091RDU3</accession>
<dbReference type="GO" id="GO:0005737">
    <property type="term" value="C:cytoplasm"/>
    <property type="evidence" value="ECO:0007669"/>
    <property type="project" value="TreeGrafter"/>
</dbReference>
<feature type="region of interest" description="Disordered" evidence="3">
    <location>
        <begin position="154"/>
        <end position="179"/>
    </location>
</feature>
<feature type="compositionally biased region" description="Polar residues" evidence="3">
    <location>
        <begin position="1"/>
        <end position="23"/>
    </location>
</feature>
<evidence type="ECO:0000256" key="3">
    <source>
        <dbReference type="SAM" id="MobiDB-lite"/>
    </source>
</evidence>
<feature type="domain" description="Cilium assembly protein DZIP1" evidence="4">
    <location>
        <begin position="192"/>
        <end position="265"/>
    </location>
</feature>
<organism evidence="5 6">
    <name type="scientific">Merops nubicus</name>
    <name type="common">Northern carmine bee-eater</name>
    <dbReference type="NCBI Taxonomy" id="57421"/>
    <lineage>
        <taxon>Eukaryota</taxon>
        <taxon>Metazoa</taxon>
        <taxon>Chordata</taxon>
        <taxon>Craniata</taxon>
        <taxon>Vertebrata</taxon>
        <taxon>Euteleostomi</taxon>
        <taxon>Archelosauria</taxon>
        <taxon>Archosauria</taxon>
        <taxon>Dinosauria</taxon>
        <taxon>Saurischia</taxon>
        <taxon>Theropoda</taxon>
        <taxon>Coelurosauria</taxon>
        <taxon>Aves</taxon>
        <taxon>Neognathae</taxon>
        <taxon>Neoaves</taxon>
        <taxon>Telluraves</taxon>
        <taxon>Coraciimorphae</taxon>
        <taxon>Coraciiformes</taxon>
        <taxon>Meropidae</taxon>
        <taxon>Merops</taxon>
    </lineage>
</organism>
<reference evidence="5 6" key="1">
    <citation type="submission" date="2014-04" db="EMBL/GenBank/DDBJ databases">
        <title>Genome evolution of avian class.</title>
        <authorList>
            <person name="Zhang G."/>
            <person name="Li C."/>
        </authorList>
    </citation>
    <scope>NUCLEOTIDE SEQUENCE [LARGE SCALE GENOMIC DNA]</scope>
    <source>
        <strain evidence="5">BGI_N331</strain>
    </source>
</reference>
<feature type="compositionally biased region" description="Polar residues" evidence="3">
    <location>
        <begin position="322"/>
        <end position="332"/>
    </location>
</feature>
<evidence type="ECO:0000313" key="6">
    <source>
        <dbReference type="Proteomes" id="UP000052967"/>
    </source>
</evidence>
<evidence type="ECO:0000256" key="1">
    <source>
        <dbReference type="ARBA" id="ARBA00023054"/>
    </source>
</evidence>
<feature type="compositionally biased region" description="Basic and acidic residues" evidence="3">
    <location>
        <begin position="110"/>
        <end position="119"/>
    </location>
</feature>
<dbReference type="Proteomes" id="UP000052967">
    <property type="component" value="Unassembled WGS sequence"/>
</dbReference>
<feature type="region of interest" description="Disordered" evidence="3">
    <location>
        <begin position="1"/>
        <end position="35"/>
    </location>
</feature>
<evidence type="ECO:0000259" key="4">
    <source>
        <dbReference type="Pfam" id="PF25977"/>
    </source>
</evidence>
<feature type="non-terminal residue" evidence="5">
    <location>
        <position position="521"/>
    </location>
</feature>
<feature type="region of interest" description="Disordered" evidence="3">
    <location>
        <begin position="468"/>
        <end position="521"/>
    </location>
</feature>
<feature type="compositionally biased region" description="Basic and acidic residues" evidence="3">
    <location>
        <begin position="128"/>
        <end position="137"/>
    </location>
</feature>
<name>A0A091RDU3_MERNU</name>
<keyword evidence="6" id="KW-1185">Reference proteome</keyword>
<gene>
    <name evidence="5" type="ORF">N331_10735</name>
</gene>
<feature type="compositionally biased region" description="Basic and acidic residues" evidence="3">
    <location>
        <begin position="162"/>
        <end position="176"/>
    </location>
</feature>
<feature type="compositionally biased region" description="Polar residues" evidence="3">
    <location>
        <begin position="352"/>
        <end position="363"/>
    </location>
</feature>
<keyword evidence="1 2" id="KW-0175">Coiled coil</keyword>
<dbReference type="InterPro" id="IPR051241">
    <property type="entry name" value="DZIP_RILPL"/>
</dbReference>
<protein>
    <submittedName>
        <fullName evidence="5">Zinc finger protein DZIP1</fullName>
    </submittedName>
</protein>
<dbReference type="PANTHER" id="PTHR21502:SF5">
    <property type="entry name" value="CILIUM ASSEMBLY PROTEIN DZIP1"/>
    <property type="match status" value="1"/>
</dbReference>
<dbReference type="Pfam" id="PF25977">
    <property type="entry name" value="DZIP1"/>
    <property type="match status" value="1"/>
</dbReference>
<feature type="region of interest" description="Disordered" evidence="3">
    <location>
        <begin position="315"/>
        <end position="423"/>
    </location>
</feature>
<feature type="region of interest" description="Disordered" evidence="3">
    <location>
        <begin position="101"/>
        <end position="138"/>
    </location>
</feature>
<dbReference type="AlphaFoldDB" id="A0A091RDU3"/>
<feature type="compositionally biased region" description="Polar residues" evidence="3">
    <location>
        <begin position="468"/>
        <end position="477"/>
    </location>
</feature>
<feature type="compositionally biased region" description="Basic and acidic residues" evidence="3">
    <location>
        <begin position="26"/>
        <end position="35"/>
    </location>
</feature>
<dbReference type="GO" id="GO:0060271">
    <property type="term" value="P:cilium assembly"/>
    <property type="evidence" value="ECO:0007669"/>
    <property type="project" value="TreeGrafter"/>
</dbReference>
<feature type="compositionally biased region" description="Low complexity" evidence="3">
    <location>
        <begin position="385"/>
        <end position="395"/>
    </location>
</feature>
<evidence type="ECO:0000256" key="2">
    <source>
        <dbReference type="SAM" id="Coils"/>
    </source>
</evidence>
<dbReference type="PANTHER" id="PTHR21502">
    <property type="entry name" value="ZINC FINGER PROTEIN DZIP1"/>
    <property type="match status" value="1"/>
</dbReference>
<proteinExistence type="predicted"/>
<dbReference type="EMBL" id="KK717078">
    <property type="protein sequence ID" value="KFQ37119.1"/>
    <property type="molecule type" value="Genomic_DNA"/>
</dbReference>
<feature type="non-terminal residue" evidence="5">
    <location>
        <position position="1"/>
    </location>
</feature>